<evidence type="ECO:0000313" key="2">
    <source>
        <dbReference type="Proteomes" id="UP001530377"/>
    </source>
</evidence>
<organism evidence="1 2">
    <name type="scientific">Cyclostephanos tholiformis</name>
    <dbReference type="NCBI Taxonomy" id="382380"/>
    <lineage>
        <taxon>Eukaryota</taxon>
        <taxon>Sar</taxon>
        <taxon>Stramenopiles</taxon>
        <taxon>Ochrophyta</taxon>
        <taxon>Bacillariophyta</taxon>
        <taxon>Coscinodiscophyceae</taxon>
        <taxon>Thalassiosirophycidae</taxon>
        <taxon>Stephanodiscales</taxon>
        <taxon>Stephanodiscaceae</taxon>
        <taxon>Cyclostephanos</taxon>
    </lineage>
</organism>
<dbReference type="AlphaFoldDB" id="A0ABD3RB96"/>
<dbReference type="EMBL" id="JALLPB020000389">
    <property type="protein sequence ID" value="KAL3809647.1"/>
    <property type="molecule type" value="Genomic_DNA"/>
</dbReference>
<keyword evidence="2" id="KW-1185">Reference proteome</keyword>
<dbReference type="Proteomes" id="UP001530377">
    <property type="component" value="Unassembled WGS sequence"/>
</dbReference>
<evidence type="ECO:0008006" key="3">
    <source>
        <dbReference type="Google" id="ProtNLM"/>
    </source>
</evidence>
<protein>
    <recommendedName>
        <fullName evidence="3">Reverse transcriptase</fullName>
    </recommendedName>
</protein>
<reference evidence="1 2" key="1">
    <citation type="submission" date="2024-10" db="EMBL/GenBank/DDBJ databases">
        <title>Updated reference genomes for cyclostephanoid diatoms.</title>
        <authorList>
            <person name="Roberts W.R."/>
            <person name="Alverson A.J."/>
        </authorList>
    </citation>
    <scope>NUCLEOTIDE SEQUENCE [LARGE SCALE GENOMIC DNA]</scope>
    <source>
        <strain evidence="1 2">AJA228-03</strain>
    </source>
</reference>
<comment type="caution">
    <text evidence="1">The sequence shown here is derived from an EMBL/GenBank/DDBJ whole genome shotgun (WGS) entry which is preliminary data.</text>
</comment>
<proteinExistence type="predicted"/>
<name>A0ABD3RB96_9STRA</name>
<sequence>MGALASRVNPKAAKDAILSRYKPGTGFGTAIFDAHNGFNELNQYLMLWNVAYQWNRGSRFAFNQYHHWVRCLVRSEPGEPAHVIHSKEGITQGDCFAMSLYGVVLIPLASRMREAIPKALQPWYCNDAGVARKVMLNAQCLDYFLMKFGPAYSYFPEPCKSHYICKAEDEPAACQAFESFGLEINHSRG</sequence>
<gene>
    <name evidence="1" type="ORF">ACHAXA_001417</name>
</gene>
<evidence type="ECO:0000313" key="1">
    <source>
        <dbReference type="EMBL" id="KAL3809647.1"/>
    </source>
</evidence>
<accession>A0ABD3RB96</accession>